<gene>
    <name evidence="1" type="ORF">SCHPADRAFT_885305</name>
</gene>
<dbReference type="EMBL" id="KQ085885">
    <property type="protein sequence ID" value="KLO19714.1"/>
    <property type="molecule type" value="Genomic_DNA"/>
</dbReference>
<organism evidence="1 2">
    <name type="scientific">Schizopora paradoxa</name>
    <dbReference type="NCBI Taxonomy" id="27342"/>
    <lineage>
        <taxon>Eukaryota</taxon>
        <taxon>Fungi</taxon>
        <taxon>Dikarya</taxon>
        <taxon>Basidiomycota</taxon>
        <taxon>Agaricomycotina</taxon>
        <taxon>Agaricomycetes</taxon>
        <taxon>Hymenochaetales</taxon>
        <taxon>Schizoporaceae</taxon>
        <taxon>Schizopora</taxon>
    </lineage>
</organism>
<evidence type="ECO:0000313" key="2">
    <source>
        <dbReference type="Proteomes" id="UP000053477"/>
    </source>
</evidence>
<name>A0A0H2S6W4_9AGAM</name>
<protein>
    <submittedName>
        <fullName evidence="1">Uncharacterized protein</fullName>
    </submittedName>
</protein>
<sequence>MFEDIQWKGRSVHSLLVEHVEGDSATKFSINVKISEDLLEKFDDADPKKASIEDQFCDFILDLLKSIDLRDPHWKKLDVVMMFWTNALPRTKAIGKWSQDLQAHCFQPNDEDVEAYLEGVSHRLHVSEGDIVSRGSDDDN</sequence>
<dbReference type="InParanoid" id="A0A0H2S6W4"/>
<evidence type="ECO:0000313" key="1">
    <source>
        <dbReference type="EMBL" id="KLO19714.1"/>
    </source>
</evidence>
<reference evidence="1 2" key="1">
    <citation type="submission" date="2015-04" db="EMBL/GenBank/DDBJ databases">
        <title>Complete genome sequence of Schizopora paradoxa KUC8140, a cosmopolitan wood degrader in East Asia.</title>
        <authorList>
            <consortium name="DOE Joint Genome Institute"/>
            <person name="Min B."/>
            <person name="Park H."/>
            <person name="Jang Y."/>
            <person name="Kim J.-J."/>
            <person name="Kim K.H."/>
            <person name="Pangilinan J."/>
            <person name="Lipzen A."/>
            <person name="Riley R."/>
            <person name="Grigoriev I.V."/>
            <person name="Spatafora J.W."/>
            <person name="Choi I.-G."/>
        </authorList>
    </citation>
    <scope>NUCLEOTIDE SEQUENCE [LARGE SCALE GENOMIC DNA]</scope>
    <source>
        <strain evidence="1 2">KUC8140</strain>
    </source>
</reference>
<accession>A0A0H2S6W4</accession>
<keyword evidence="2" id="KW-1185">Reference proteome</keyword>
<proteinExistence type="predicted"/>
<dbReference type="AlphaFoldDB" id="A0A0H2S6W4"/>
<dbReference type="Proteomes" id="UP000053477">
    <property type="component" value="Unassembled WGS sequence"/>
</dbReference>